<evidence type="ECO:0000256" key="1">
    <source>
        <dbReference type="SAM" id="Phobius"/>
    </source>
</evidence>
<accession>A0AAD4LE97</accession>
<feature type="transmembrane region" description="Helical" evidence="1">
    <location>
        <begin position="424"/>
        <end position="441"/>
    </location>
</feature>
<dbReference type="Proteomes" id="UP001201163">
    <property type="component" value="Unassembled WGS sequence"/>
</dbReference>
<gene>
    <name evidence="2" type="ORF">EDB92DRAFT_1801018</name>
</gene>
<keyword evidence="1" id="KW-1133">Transmembrane helix</keyword>
<organism evidence="2 3">
    <name type="scientific">Lactarius akahatsu</name>
    <dbReference type="NCBI Taxonomy" id="416441"/>
    <lineage>
        <taxon>Eukaryota</taxon>
        <taxon>Fungi</taxon>
        <taxon>Dikarya</taxon>
        <taxon>Basidiomycota</taxon>
        <taxon>Agaricomycotina</taxon>
        <taxon>Agaricomycetes</taxon>
        <taxon>Russulales</taxon>
        <taxon>Russulaceae</taxon>
        <taxon>Lactarius</taxon>
    </lineage>
</organism>
<reference evidence="2" key="1">
    <citation type="submission" date="2022-01" db="EMBL/GenBank/DDBJ databases">
        <title>Comparative genomics reveals a dynamic genome evolution in the ectomycorrhizal milk-cap (Lactarius) mushrooms.</title>
        <authorList>
            <consortium name="DOE Joint Genome Institute"/>
            <person name="Lebreton A."/>
            <person name="Tang N."/>
            <person name="Kuo A."/>
            <person name="LaButti K."/>
            <person name="Drula E."/>
            <person name="Barry K."/>
            <person name="Clum A."/>
            <person name="Lipzen A."/>
            <person name="Mousain D."/>
            <person name="Ng V."/>
            <person name="Wang R."/>
            <person name="Wang X."/>
            <person name="Dai Y."/>
            <person name="Henrissat B."/>
            <person name="Grigoriev I.V."/>
            <person name="Guerin-Laguette A."/>
            <person name="Yu F."/>
            <person name="Martin F.M."/>
        </authorList>
    </citation>
    <scope>NUCLEOTIDE SEQUENCE</scope>
    <source>
        <strain evidence="2">QP</strain>
    </source>
</reference>
<name>A0AAD4LE97_9AGAM</name>
<dbReference type="AlphaFoldDB" id="A0AAD4LE97"/>
<protein>
    <submittedName>
        <fullName evidence="2">Uncharacterized protein</fullName>
    </submittedName>
</protein>
<sequence length="507" mass="57362">METPPSFPGPEKIGLEQGSLGEDCAPWVPATHPDGALYFFDMDRVRALFTDTDMHDPKLREEMEGFYHYLQRILDHEEVAIPSRNYDLTLDIMPSEDGQTKWSYYFACHETRCLFWLDPYDANYMISELFGVKSLAHVRHRLEDLYWCDHSARFAWVNLGPRYSLTIKLNVTDAMTSKSSTLPYDADTMQKMIRLVRNAKGTLPGHLLSVSQARLLSFFAHWRFLYFHGQKCARLERDKTVYAGANRERTVLITFLSPVLFLAPEVHLRELEKLWTDEVIIEAVWKNFMTRLLEEWGELILSSTVMLTANVGFLAIPGVVISNINNPLTSASELNIFTSPAQIASCMSVEASVGSIVIGMLLVRHNRTKQKEDPAGANTHRIFGLEPMAIIFSLPWALLMWAMVMFSIALLLFCFSISNLSTRTFVTVTSVMVAALIGWCIRSAWESSDERGAWLSSLLPSTTRALDHVRATCHRVFASINLTLRRENPSSLALAPIPDQGTEVVAV</sequence>
<feature type="transmembrane region" description="Helical" evidence="1">
    <location>
        <begin position="390"/>
        <end position="418"/>
    </location>
</feature>
<feature type="transmembrane region" description="Helical" evidence="1">
    <location>
        <begin position="341"/>
        <end position="363"/>
    </location>
</feature>
<keyword evidence="1" id="KW-0812">Transmembrane</keyword>
<proteinExistence type="predicted"/>
<evidence type="ECO:0000313" key="2">
    <source>
        <dbReference type="EMBL" id="KAH8987898.1"/>
    </source>
</evidence>
<comment type="caution">
    <text evidence="2">The sequence shown here is derived from an EMBL/GenBank/DDBJ whole genome shotgun (WGS) entry which is preliminary data.</text>
</comment>
<keyword evidence="1" id="KW-0472">Membrane</keyword>
<feature type="transmembrane region" description="Helical" evidence="1">
    <location>
        <begin position="299"/>
        <end position="321"/>
    </location>
</feature>
<dbReference type="EMBL" id="JAKELL010000045">
    <property type="protein sequence ID" value="KAH8987898.1"/>
    <property type="molecule type" value="Genomic_DNA"/>
</dbReference>
<evidence type="ECO:0000313" key="3">
    <source>
        <dbReference type="Proteomes" id="UP001201163"/>
    </source>
</evidence>
<keyword evidence="3" id="KW-1185">Reference proteome</keyword>